<keyword evidence="3 5" id="KW-0732">Signal</keyword>
<dbReference type="GO" id="GO:0006952">
    <property type="term" value="P:defense response"/>
    <property type="evidence" value="ECO:0007669"/>
    <property type="project" value="InterPro"/>
</dbReference>
<dbReference type="PROSITE" id="PS00940">
    <property type="entry name" value="GAMMA_THIONIN"/>
    <property type="match status" value="1"/>
</dbReference>
<comment type="subcellular location">
    <subcellularLocation>
        <location evidence="1">Secreted</location>
    </subcellularLocation>
</comment>
<dbReference type="SUPFAM" id="SSF57095">
    <property type="entry name" value="Scorpion toxin-like"/>
    <property type="match status" value="1"/>
</dbReference>
<gene>
    <name evidence="7" type="ORF">AQUCO_00700780v1</name>
</gene>
<evidence type="ECO:0000313" key="7">
    <source>
        <dbReference type="EMBL" id="PIA56653.1"/>
    </source>
</evidence>
<dbReference type="InterPro" id="IPR008176">
    <property type="entry name" value="Defensin_plant"/>
</dbReference>
<accession>A0A2G5ELN2</accession>
<evidence type="ECO:0000259" key="6">
    <source>
        <dbReference type="SMART" id="SM00505"/>
    </source>
</evidence>
<keyword evidence="8" id="KW-1185">Reference proteome</keyword>
<protein>
    <recommendedName>
        <fullName evidence="6">Knottins-like domain-containing protein</fullName>
    </recommendedName>
</protein>
<feature type="signal peptide" evidence="5">
    <location>
        <begin position="1"/>
        <end position="28"/>
    </location>
</feature>
<evidence type="ECO:0000256" key="2">
    <source>
        <dbReference type="ARBA" id="ARBA00022525"/>
    </source>
</evidence>
<keyword evidence="2" id="KW-0964">Secreted</keyword>
<dbReference type="InParanoid" id="A0A2G5ELN2"/>
<dbReference type="PANTHER" id="PTHR33147">
    <property type="entry name" value="DEFENSIN-LIKE PROTEIN 1"/>
    <property type="match status" value="1"/>
</dbReference>
<proteinExistence type="predicted"/>
<name>A0A2G5ELN2_AQUCA</name>
<dbReference type="Pfam" id="PF00304">
    <property type="entry name" value="Gamma-thionin"/>
    <property type="match status" value="1"/>
</dbReference>
<feature type="domain" description="Knottins-like" evidence="6">
    <location>
        <begin position="32"/>
        <end position="80"/>
    </location>
</feature>
<sequence length="80" mass="9401">MGKSVTSFATFFVFLVLLSTFETRTVMAQERWCEILSGTWSGWCGSSDACDKQCREWEHYDHGSCVYKFPYEKCMCYYKC</sequence>
<evidence type="ECO:0000256" key="5">
    <source>
        <dbReference type="SAM" id="SignalP"/>
    </source>
</evidence>
<evidence type="ECO:0000256" key="4">
    <source>
        <dbReference type="ARBA" id="ARBA00023157"/>
    </source>
</evidence>
<dbReference type="Gene3D" id="3.30.30.10">
    <property type="entry name" value="Knottin, scorpion toxin-like"/>
    <property type="match status" value="1"/>
</dbReference>
<evidence type="ECO:0000256" key="1">
    <source>
        <dbReference type="ARBA" id="ARBA00004613"/>
    </source>
</evidence>
<dbReference type="EMBL" id="KZ305024">
    <property type="protein sequence ID" value="PIA56653.1"/>
    <property type="molecule type" value="Genomic_DNA"/>
</dbReference>
<dbReference type="PANTHER" id="PTHR33147:SF101">
    <property type="entry name" value="DEFENSIN-LIKE PROTEIN 13"/>
    <property type="match status" value="1"/>
</dbReference>
<reference evidence="7 8" key="1">
    <citation type="submission" date="2017-09" db="EMBL/GenBank/DDBJ databases">
        <title>WGS assembly of Aquilegia coerulea Goldsmith.</title>
        <authorList>
            <person name="Hodges S."/>
            <person name="Kramer E."/>
            <person name="Nordborg M."/>
            <person name="Tomkins J."/>
            <person name="Borevitz J."/>
            <person name="Derieg N."/>
            <person name="Yan J."/>
            <person name="Mihaltcheva S."/>
            <person name="Hayes R.D."/>
            <person name="Rokhsar D."/>
        </authorList>
    </citation>
    <scope>NUCLEOTIDE SEQUENCE [LARGE SCALE GENOMIC DNA]</scope>
    <source>
        <strain evidence="8">cv. Goldsmith</strain>
    </source>
</reference>
<evidence type="ECO:0000256" key="3">
    <source>
        <dbReference type="ARBA" id="ARBA00022729"/>
    </source>
</evidence>
<feature type="chain" id="PRO_5013828325" description="Knottins-like domain-containing protein" evidence="5">
    <location>
        <begin position="29"/>
        <end position="80"/>
    </location>
</feature>
<dbReference type="AlphaFoldDB" id="A0A2G5ELN2"/>
<dbReference type="InterPro" id="IPR036574">
    <property type="entry name" value="Scorpion_toxin-like_sf"/>
</dbReference>
<keyword evidence="4" id="KW-1015">Disulfide bond</keyword>
<dbReference type="Proteomes" id="UP000230069">
    <property type="component" value="Unassembled WGS sequence"/>
</dbReference>
<dbReference type="InterPro" id="IPR003614">
    <property type="entry name" value="Knottins"/>
</dbReference>
<dbReference type="GO" id="GO:0005576">
    <property type="term" value="C:extracellular region"/>
    <property type="evidence" value="ECO:0007669"/>
    <property type="project" value="UniProtKB-SubCell"/>
</dbReference>
<dbReference type="OrthoDB" id="1851987at2759"/>
<dbReference type="SMART" id="SM00505">
    <property type="entry name" value="Knot1"/>
    <property type="match status" value="1"/>
</dbReference>
<evidence type="ECO:0000313" key="8">
    <source>
        <dbReference type="Proteomes" id="UP000230069"/>
    </source>
</evidence>
<organism evidence="7 8">
    <name type="scientific">Aquilegia coerulea</name>
    <name type="common">Rocky mountain columbine</name>
    <dbReference type="NCBI Taxonomy" id="218851"/>
    <lineage>
        <taxon>Eukaryota</taxon>
        <taxon>Viridiplantae</taxon>
        <taxon>Streptophyta</taxon>
        <taxon>Embryophyta</taxon>
        <taxon>Tracheophyta</taxon>
        <taxon>Spermatophyta</taxon>
        <taxon>Magnoliopsida</taxon>
        <taxon>Ranunculales</taxon>
        <taxon>Ranunculaceae</taxon>
        <taxon>Thalictroideae</taxon>
        <taxon>Aquilegia</taxon>
    </lineage>
</organism>